<keyword evidence="2" id="KW-1185">Reference proteome</keyword>
<comment type="caution">
    <text evidence="1">The sequence shown here is derived from an EMBL/GenBank/DDBJ whole genome shotgun (WGS) entry which is preliminary data.</text>
</comment>
<organism evidence="1 2">
    <name type="scientific">Brachionus calyciflorus</name>
    <dbReference type="NCBI Taxonomy" id="104777"/>
    <lineage>
        <taxon>Eukaryota</taxon>
        <taxon>Metazoa</taxon>
        <taxon>Spiralia</taxon>
        <taxon>Gnathifera</taxon>
        <taxon>Rotifera</taxon>
        <taxon>Eurotatoria</taxon>
        <taxon>Monogononta</taxon>
        <taxon>Pseudotrocha</taxon>
        <taxon>Ploima</taxon>
        <taxon>Brachionidae</taxon>
        <taxon>Brachionus</taxon>
    </lineage>
</organism>
<accession>A0A814NCY6</accession>
<dbReference type="PANTHER" id="PTHR28037">
    <property type="entry name" value="ALCOHOL O-ACETYLTRANSFERASE 1-RELATED"/>
    <property type="match status" value="1"/>
</dbReference>
<reference evidence="1" key="1">
    <citation type="submission" date="2021-02" db="EMBL/GenBank/DDBJ databases">
        <authorList>
            <person name="Nowell W R."/>
        </authorList>
    </citation>
    <scope>NUCLEOTIDE SEQUENCE</scope>
    <source>
        <strain evidence="1">Ploen Becks lab</strain>
    </source>
</reference>
<proteinExistence type="predicted"/>
<sequence length="506" mass="59571">MGDILRELYPTEYFYDLKIKKGKLINAKTFIVETSFNLYTQIDNVKKSILHWIYLHPCLSVLIKEFQIDCESKFFYVKATDDQINSLKNVDFLRFKINDEICSNLDDIYWHLILRHELTHKFQSTDLLWRLIILQLSEFRYAFTINLHHGISDGPNSFAIIQELLGLIEKQIFFSIPVPNEQRLGHSSYEINFPNDPRKPSEMSKLEPIAFESRISLILPECFKSNKTNIEDESLINGIYETIDGDFYSDVKNLFQKSLDSNTGHNKMKISDEIFKEFIQVCKEKRVKLNGVFELIVCLAFRKLYKFYELNQVDNLIKYQVMINARSFLVPPLPNYVMNAWVKMFMTELEEVLDEDSEDFWSKFWTQAQKNTLNLHSCLESFRKRSPFKPDEMMTAIEMERQDFYYLDAYSHFCITNIGDQKMFIESNGMLKIKEYYTGVSYSPKCSFNIGVLGTCSIDSSSYWTFSYNKTLLNNFSAQKVLDFIYEYVKKVSGLEKHEIKSNVGF</sequence>
<dbReference type="PANTHER" id="PTHR28037:SF1">
    <property type="entry name" value="ALCOHOL O-ACETYLTRANSFERASE 1-RELATED"/>
    <property type="match status" value="1"/>
</dbReference>
<dbReference type="EMBL" id="CAJNOC010006990">
    <property type="protein sequence ID" value="CAF1089794.1"/>
    <property type="molecule type" value="Genomic_DNA"/>
</dbReference>
<gene>
    <name evidence="1" type="ORF">OXX778_LOCUS20612</name>
</gene>
<protein>
    <recommendedName>
        <fullName evidence="3">Alcohol acetyltransferase</fullName>
    </recommendedName>
</protein>
<evidence type="ECO:0000313" key="2">
    <source>
        <dbReference type="Proteomes" id="UP000663879"/>
    </source>
</evidence>
<dbReference type="AlphaFoldDB" id="A0A814NCY6"/>
<evidence type="ECO:0008006" key="3">
    <source>
        <dbReference type="Google" id="ProtNLM"/>
    </source>
</evidence>
<evidence type="ECO:0000313" key="1">
    <source>
        <dbReference type="EMBL" id="CAF1089794.1"/>
    </source>
</evidence>
<name>A0A814NCY6_9BILA</name>
<dbReference type="InterPro" id="IPR052058">
    <property type="entry name" value="Alcohol_O-acetyltransferase"/>
</dbReference>
<dbReference type="Proteomes" id="UP000663879">
    <property type="component" value="Unassembled WGS sequence"/>
</dbReference>